<sequence>MALSVLASSPSISWPRRMIVSNNMSHNINNNVREGFVSSPNNGIYKSQRSLQNLTVASVASRPTSPLPAPPQPLAEGHQQHGAWRHGLVSVKRDGRGSWLFKEKYPCGW</sequence>
<evidence type="ECO:0000313" key="2">
    <source>
        <dbReference type="EMBL" id="MED6115576.1"/>
    </source>
</evidence>
<accession>A0ABU6QU43</accession>
<evidence type="ECO:0000256" key="1">
    <source>
        <dbReference type="SAM" id="MobiDB-lite"/>
    </source>
</evidence>
<comment type="caution">
    <text evidence="2">The sequence shown here is derived from an EMBL/GenBank/DDBJ whole genome shotgun (WGS) entry which is preliminary data.</text>
</comment>
<feature type="region of interest" description="Disordered" evidence="1">
    <location>
        <begin position="60"/>
        <end position="82"/>
    </location>
</feature>
<dbReference type="Proteomes" id="UP001341840">
    <property type="component" value="Unassembled WGS sequence"/>
</dbReference>
<gene>
    <name evidence="2" type="ORF">PIB30_091959</name>
</gene>
<keyword evidence="3" id="KW-1185">Reference proteome</keyword>
<name>A0ABU6QU43_9FABA</name>
<protein>
    <submittedName>
        <fullName evidence="2">Uncharacterized protein</fullName>
    </submittedName>
</protein>
<reference evidence="2 3" key="1">
    <citation type="journal article" date="2023" name="Plants (Basel)">
        <title>Bridging the Gap: Combining Genomics and Transcriptomics Approaches to Understand Stylosanthes scabra, an Orphan Legume from the Brazilian Caatinga.</title>
        <authorList>
            <person name="Ferreira-Neto J.R.C."/>
            <person name="da Silva M.D."/>
            <person name="Binneck E."/>
            <person name="de Melo N.F."/>
            <person name="da Silva R.H."/>
            <person name="de Melo A.L.T.M."/>
            <person name="Pandolfi V."/>
            <person name="Bustamante F.O."/>
            <person name="Brasileiro-Vidal A.C."/>
            <person name="Benko-Iseppon A.M."/>
        </authorList>
    </citation>
    <scope>NUCLEOTIDE SEQUENCE [LARGE SCALE GENOMIC DNA]</scope>
    <source>
        <tissue evidence="2">Leaves</tissue>
    </source>
</reference>
<proteinExistence type="predicted"/>
<evidence type="ECO:0000313" key="3">
    <source>
        <dbReference type="Proteomes" id="UP001341840"/>
    </source>
</evidence>
<dbReference type="EMBL" id="JASCZI010001868">
    <property type="protein sequence ID" value="MED6115576.1"/>
    <property type="molecule type" value="Genomic_DNA"/>
</dbReference>
<organism evidence="2 3">
    <name type="scientific">Stylosanthes scabra</name>
    <dbReference type="NCBI Taxonomy" id="79078"/>
    <lineage>
        <taxon>Eukaryota</taxon>
        <taxon>Viridiplantae</taxon>
        <taxon>Streptophyta</taxon>
        <taxon>Embryophyta</taxon>
        <taxon>Tracheophyta</taxon>
        <taxon>Spermatophyta</taxon>
        <taxon>Magnoliopsida</taxon>
        <taxon>eudicotyledons</taxon>
        <taxon>Gunneridae</taxon>
        <taxon>Pentapetalae</taxon>
        <taxon>rosids</taxon>
        <taxon>fabids</taxon>
        <taxon>Fabales</taxon>
        <taxon>Fabaceae</taxon>
        <taxon>Papilionoideae</taxon>
        <taxon>50 kb inversion clade</taxon>
        <taxon>dalbergioids sensu lato</taxon>
        <taxon>Dalbergieae</taxon>
        <taxon>Pterocarpus clade</taxon>
        <taxon>Stylosanthes</taxon>
    </lineage>
</organism>